<protein>
    <submittedName>
        <fullName evidence="2">Uncharacterized protein</fullName>
    </submittedName>
</protein>
<evidence type="ECO:0000313" key="3">
    <source>
        <dbReference type="Proteomes" id="UP001596548"/>
    </source>
</evidence>
<comment type="caution">
    <text evidence="2">The sequence shown here is derived from an EMBL/GenBank/DDBJ whole genome shotgun (WGS) entry which is preliminary data.</text>
</comment>
<evidence type="ECO:0000313" key="2">
    <source>
        <dbReference type="EMBL" id="MFC7276203.1"/>
    </source>
</evidence>
<accession>A0ABW2HSR2</accession>
<name>A0ABW2HSR2_9ACTN</name>
<proteinExistence type="predicted"/>
<dbReference type="Proteomes" id="UP001596548">
    <property type="component" value="Unassembled WGS sequence"/>
</dbReference>
<sequence length="104" mass="11651">MLLPAGAAIDSTRAQLCLIHIERRGYQLVGIVHDWATALVKVRAHDAEVVVLAGPEDFNPDWMPRIEYCGDETQELARYGYLRHHNEPPGDSGDVRHRRPGPVS</sequence>
<gene>
    <name evidence="2" type="ORF">ACFQS1_19600</name>
</gene>
<organism evidence="2 3">
    <name type="scientific">Paractinoplanes rhizophilus</name>
    <dbReference type="NCBI Taxonomy" id="1416877"/>
    <lineage>
        <taxon>Bacteria</taxon>
        <taxon>Bacillati</taxon>
        <taxon>Actinomycetota</taxon>
        <taxon>Actinomycetes</taxon>
        <taxon>Micromonosporales</taxon>
        <taxon>Micromonosporaceae</taxon>
        <taxon>Paractinoplanes</taxon>
    </lineage>
</organism>
<feature type="region of interest" description="Disordered" evidence="1">
    <location>
        <begin position="81"/>
        <end position="104"/>
    </location>
</feature>
<reference evidence="3" key="1">
    <citation type="journal article" date="2019" name="Int. J. Syst. Evol. Microbiol.">
        <title>The Global Catalogue of Microorganisms (GCM) 10K type strain sequencing project: providing services to taxonomists for standard genome sequencing and annotation.</title>
        <authorList>
            <consortium name="The Broad Institute Genomics Platform"/>
            <consortium name="The Broad Institute Genome Sequencing Center for Infectious Disease"/>
            <person name="Wu L."/>
            <person name="Ma J."/>
        </authorList>
    </citation>
    <scope>NUCLEOTIDE SEQUENCE [LARGE SCALE GENOMIC DNA]</scope>
    <source>
        <strain evidence="3">XZYJT-10</strain>
    </source>
</reference>
<dbReference type="RefSeq" id="WP_378970205.1">
    <property type="nucleotide sequence ID" value="NZ_JBHTBJ010000013.1"/>
</dbReference>
<keyword evidence="3" id="KW-1185">Reference proteome</keyword>
<evidence type="ECO:0000256" key="1">
    <source>
        <dbReference type="SAM" id="MobiDB-lite"/>
    </source>
</evidence>
<dbReference type="EMBL" id="JBHTBJ010000013">
    <property type="protein sequence ID" value="MFC7276203.1"/>
    <property type="molecule type" value="Genomic_DNA"/>
</dbReference>